<comment type="caution">
    <text evidence="2">The sequence shown here is derived from an EMBL/GenBank/DDBJ whole genome shotgun (WGS) entry which is preliminary data.</text>
</comment>
<organism evidence="2 3">
    <name type="scientific">Cetraspora pellucida</name>
    <dbReference type="NCBI Taxonomy" id="1433469"/>
    <lineage>
        <taxon>Eukaryota</taxon>
        <taxon>Fungi</taxon>
        <taxon>Fungi incertae sedis</taxon>
        <taxon>Mucoromycota</taxon>
        <taxon>Glomeromycotina</taxon>
        <taxon>Glomeromycetes</taxon>
        <taxon>Diversisporales</taxon>
        <taxon>Gigasporaceae</taxon>
        <taxon>Cetraspora</taxon>
    </lineage>
</organism>
<feature type="compositionally biased region" description="Basic and acidic residues" evidence="1">
    <location>
        <begin position="118"/>
        <end position="132"/>
    </location>
</feature>
<protein>
    <submittedName>
        <fullName evidence="2">7082_t:CDS:1</fullName>
    </submittedName>
</protein>
<feature type="region of interest" description="Disordered" evidence="1">
    <location>
        <begin position="118"/>
        <end position="138"/>
    </location>
</feature>
<accession>A0A9N9KHC1</accession>
<gene>
    <name evidence="2" type="ORF">CPELLU_LOCUS21007</name>
</gene>
<dbReference type="EMBL" id="CAJVQA010071490">
    <property type="protein sequence ID" value="CAG8833655.1"/>
    <property type="molecule type" value="Genomic_DNA"/>
</dbReference>
<evidence type="ECO:0000313" key="3">
    <source>
        <dbReference type="Proteomes" id="UP000789759"/>
    </source>
</evidence>
<dbReference type="AlphaFoldDB" id="A0A9N9KHC1"/>
<dbReference type="Proteomes" id="UP000789759">
    <property type="component" value="Unassembled WGS sequence"/>
</dbReference>
<evidence type="ECO:0000256" key="1">
    <source>
        <dbReference type="SAM" id="MobiDB-lite"/>
    </source>
</evidence>
<proteinExistence type="predicted"/>
<feature type="non-terminal residue" evidence="2">
    <location>
        <position position="1"/>
    </location>
</feature>
<sequence length="138" mass="15950">IVLTLLQRHTPLLQLPSLPFQYQNTFDYYLDKPQTFSFEEPENFSQFFGNLGSSILQATSTDNSVRITALPEDTHHFYKPEDNLPPYSEEVTHQTLSETNNTPSWIIHLDQENILKTRNSSDEEPDSDHKLNIDLADL</sequence>
<evidence type="ECO:0000313" key="2">
    <source>
        <dbReference type="EMBL" id="CAG8833655.1"/>
    </source>
</evidence>
<keyword evidence="3" id="KW-1185">Reference proteome</keyword>
<feature type="non-terminal residue" evidence="2">
    <location>
        <position position="138"/>
    </location>
</feature>
<name>A0A9N9KHC1_9GLOM</name>
<reference evidence="2" key="1">
    <citation type="submission" date="2021-06" db="EMBL/GenBank/DDBJ databases">
        <authorList>
            <person name="Kallberg Y."/>
            <person name="Tangrot J."/>
            <person name="Rosling A."/>
        </authorList>
    </citation>
    <scope>NUCLEOTIDE SEQUENCE</scope>
    <source>
        <strain evidence="2">FL966</strain>
    </source>
</reference>